<feature type="chain" id="PRO_5046228297" evidence="1">
    <location>
        <begin position="25"/>
        <end position="164"/>
    </location>
</feature>
<evidence type="ECO:0000313" key="3">
    <source>
        <dbReference type="Proteomes" id="UP001396898"/>
    </source>
</evidence>
<dbReference type="Proteomes" id="UP001396898">
    <property type="component" value="Unassembled WGS sequence"/>
</dbReference>
<keyword evidence="3" id="KW-1185">Reference proteome</keyword>
<gene>
    <name evidence="2" type="ORF">PG991_012929</name>
</gene>
<feature type="signal peptide" evidence="1">
    <location>
        <begin position="1"/>
        <end position="24"/>
    </location>
</feature>
<name>A0ABR1RBG3_9PEZI</name>
<organism evidence="2 3">
    <name type="scientific">Apiospora marii</name>
    <dbReference type="NCBI Taxonomy" id="335849"/>
    <lineage>
        <taxon>Eukaryota</taxon>
        <taxon>Fungi</taxon>
        <taxon>Dikarya</taxon>
        <taxon>Ascomycota</taxon>
        <taxon>Pezizomycotina</taxon>
        <taxon>Sordariomycetes</taxon>
        <taxon>Xylariomycetidae</taxon>
        <taxon>Amphisphaeriales</taxon>
        <taxon>Apiosporaceae</taxon>
        <taxon>Apiospora</taxon>
    </lineage>
</organism>
<keyword evidence="1" id="KW-0732">Signal</keyword>
<proteinExistence type="predicted"/>
<comment type="caution">
    <text evidence="2">The sequence shown here is derived from an EMBL/GenBank/DDBJ whole genome shotgun (WGS) entry which is preliminary data.</text>
</comment>
<dbReference type="EMBL" id="JAQQWI010000017">
    <property type="protein sequence ID" value="KAK8006632.1"/>
    <property type="molecule type" value="Genomic_DNA"/>
</dbReference>
<reference evidence="2 3" key="1">
    <citation type="submission" date="2023-01" db="EMBL/GenBank/DDBJ databases">
        <title>Analysis of 21 Apiospora genomes using comparative genomics revels a genus with tremendous synthesis potential of carbohydrate active enzymes and secondary metabolites.</title>
        <authorList>
            <person name="Sorensen T."/>
        </authorList>
    </citation>
    <scope>NUCLEOTIDE SEQUENCE [LARGE SCALE GENOMIC DNA]</scope>
    <source>
        <strain evidence="2 3">CBS 20057</strain>
    </source>
</reference>
<accession>A0ABR1RBG3</accession>
<evidence type="ECO:0000313" key="2">
    <source>
        <dbReference type="EMBL" id="KAK8006632.1"/>
    </source>
</evidence>
<sequence>MRSSSPFPSLMATAVLLLAPMAVAKPEQIRAVQDPIFHYYLQAYPQDPSIPVMGPESSSEYFTIAGTIQSTNTSRYLSVGDDATSYKTLTFANSTGGGSGATNVWALEGDTIITGQSSSWGRQLNFLVCKLDGNFWQVYLQTGSATPSGKTCSNYQSLHLPCLC</sequence>
<protein>
    <submittedName>
        <fullName evidence="2">Uncharacterized protein</fullName>
    </submittedName>
</protein>
<evidence type="ECO:0000256" key="1">
    <source>
        <dbReference type="SAM" id="SignalP"/>
    </source>
</evidence>